<dbReference type="InterPro" id="IPR050237">
    <property type="entry name" value="ATP-dep_AMP-bd_enzyme"/>
</dbReference>
<feature type="domain" description="AMP-dependent synthetase/ligase" evidence="3">
    <location>
        <begin position="7"/>
        <end position="378"/>
    </location>
</feature>
<dbReference type="PANTHER" id="PTHR43767">
    <property type="entry name" value="LONG-CHAIN-FATTY-ACID--COA LIGASE"/>
    <property type="match status" value="1"/>
</dbReference>
<gene>
    <name evidence="5" type="primary">lcfB_2</name>
    <name evidence="5" type="ORF">Pan161_48170</name>
</gene>
<dbReference type="GO" id="GO:0004467">
    <property type="term" value="F:long-chain fatty acid-CoA ligase activity"/>
    <property type="evidence" value="ECO:0007669"/>
    <property type="project" value="UniProtKB-EC"/>
</dbReference>
<dbReference type="Gene3D" id="3.30.300.30">
    <property type="match status" value="1"/>
</dbReference>
<dbReference type="Pfam" id="PF00501">
    <property type="entry name" value="AMP-binding"/>
    <property type="match status" value="1"/>
</dbReference>
<dbReference type="AlphaFoldDB" id="A0A517VJF8"/>
<dbReference type="EC" id="6.2.1.3" evidence="5"/>
<dbReference type="InterPro" id="IPR045851">
    <property type="entry name" value="AMP-bd_C_sf"/>
</dbReference>
<dbReference type="Proteomes" id="UP000316855">
    <property type="component" value="Chromosome"/>
</dbReference>
<proteinExistence type="inferred from homology"/>
<dbReference type="KEGG" id="gax:Pan161_48170"/>
<evidence type="ECO:0000259" key="3">
    <source>
        <dbReference type="Pfam" id="PF00501"/>
    </source>
</evidence>
<reference evidence="5 6" key="1">
    <citation type="submission" date="2019-02" db="EMBL/GenBank/DDBJ databases">
        <title>Deep-cultivation of Planctomycetes and their phenomic and genomic characterization uncovers novel biology.</title>
        <authorList>
            <person name="Wiegand S."/>
            <person name="Jogler M."/>
            <person name="Boedeker C."/>
            <person name="Pinto D."/>
            <person name="Vollmers J."/>
            <person name="Rivas-Marin E."/>
            <person name="Kohn T."/>
            <person name="Peeters S.H."/>
            <person name="Heuer A."/>
            <person name="Rast P."/>
            <person name="Oberbeckmann S."/>
            <person name="Bunk B."/>
            <person name="Jeske O."/>
            <person name="Meyerdierks A."/>
            <person name="Storesund J.E."/>
            <person name="Kallscheuer N."/>
            <person name="Luecker S."/>
            <person name="Lage O.M."/>
            <person name="Pohl T."/>
            <person name="Merkel B.J."/>
            <person name="Hornburger P."/>
            <person name="Mueller R.-W."/>
            <person name="Bruemmer F."/>
            <person name="Labrenz M."/>
            <person name="Spormann A.M."/>
            <person name="Op den Camp H."/>
            <person name="Overmann J."/>
            <person name="Amann R."/>
            <person name="Jetten M.S.M."/>
            <person name="Mascher T."/>
            <person name="Medema M.H."/>
            <person name="Devos D.P."/>
            <person name="Kaster A.-K."/>
            <person name="Ovreas L."/>
            <person name="Rohde M."/>
            <person name="Galperin M.Y."/>
            <person name="Jogler C."/>
        </authorList>
    </citation>
    <scope>NUCLEOTIDE SEQUENCE [LARGE SCALE GENOMIC DNA]</scope>
    <source>
        <strain evidence="5 6">Pan161</strain>
    </source>
</reference>
<evidence type="ECO:0000313" key="5">
    <source>
        <dbReference type="EMBL" id="QDT93142.1"/>
    </source>
</evidence>
<dbReference type="PROSITE" id="PS00455">
    <property type="entry name" value="AMP_BINDING"/>
    <property type="match status" value="1"/>
</dbReference>
<accession>A0A517VJF8</accession>
<dbReference type="InterPro" id="IPR000873">
    <property type="entry name" value="AMP-dep_synth/lig_dom"/>
</dbReference>
<dbReference type="PANTHER" id="PTHR43767:SF10">
    <property type="entry name" value="SURFACTIN SYNTHASE SUBUNIT 1"/>
    <property type="match status" value="1"/>
</dbReference>
<evidence type="ECO:0000313" key="6">
    <source>
        <dbReference type="Proteomes" id="UP000316855"/>
    </source>
</evidence>
<sequence>MLLQSFLENSAREYPDKVALIIDQQRYTYQELELQSNRLAQALLQRGLQRGDRVAIHLDNSLEATVAIFAVLKAGGVFVMVNPTTKIDKLTYVLNNCRATALIIPDKKQNLILEHAALLPHLKTVIATGSKCDQPESTEWQLLRFESWDQLQSEYASQLTPPTIKTISIDLAALVYTSGSTGNPKGVMLTHLNMTSAARSITTYLMNEPSDIILNVLPLSFDYGLYQLLMAFRVGATLVLEKSFTYPHAVLQKIIDEQVTGFPLVPTMSAILLKMDLSKYDFSKLRYITNTGAALPTEHILTFRKRLPHVQIFSMYGLTECKRVSYLPLNQVDIRTGSVGIAMPDSEVFIVDDAGHLLPAEQTGELVVRGANVMLGYWEAPELTAERLKPGELPGEMYLYTGDLFRMDTEGYLYFVGRRDDIIKSRGEKVSPKEVENVLFAHPAISEVAIVGDPDPILGQSIRAVVTVMPEQELTEKEVLAYCRKHLEDFMVPQKVEFRDELPKSPNGKIDKKQLVLS</sequence>
<feature type="domain" description="AMP-binding enzyme C-terminal" evidence="4">
    <location>
        <begin position="434"/>
        <end position="509"/>
    </location>
</feature>
<dbReference type="InterPro" id="IPR020845">
    <property type="entry name" value="AMP-binding_CS"/>
</dbReference>
<keyword evidence="6" id="KW-1185">Reference proteome</keyword>
<dbReference type="EMBL" id="CP036343">
    <property type="protein sequence ID" value="QDT93142.1"/>
    <property type="molecule type" value="Genomic_DNA"/>
</dbReference>
<dbReference type="Gene3D" id="3.40.50.12780">
    <property type="entry name" value="N-terminal domain of ligase-like"/>
    <property type="match status" value="1"/>
</dbReference>
<name>A0A517VJF8_9PLAN</name>
<organism evidence="5 6">
    <name type="scientific">Gimesia algae</name>
    <dbReference type="NCBI Taxonomy" id="2527971"/>
    <lineage>
        <taxon>Bacteria</taxon>
        <taxon>Pseudomonadati</taxon>
        <taxon>Planctomycetota</taxon>
        <taxon>Planctomycetia</taxon>
        <taxon>Planctomycetales</taxon>
        <taxon>Planctomycetaceae</taxon>
        <taxon>Gimesia</taxon>
    </lineage>
</organism>
<dbReference type="RefSeq" id="WP_232103436.1">
    <property type="nucleotide sequence ID" value="NZ_CP036343.1"/>
</dbReference>
<dbReference type="FunFam" id="3.30.300.30:FF:000008">
    <property type="entry name" value="2,3-dihydroxybenzoate-AMP ligase"/>
    <property type="match status" value="1"/>
</dbReference>
<keyword evidence="2 5" id="KW-0436">Ligase</keyword>
<evidence type="ECO:0000256" key="1">
    <source>
        <dbReference type="ARBA" id="ARBA00006432"/>
    </source>
</evidence>
<evidence type="ECO:0000259" key="4">
    <source>
        <dbReference type="Pfam" id="PF13193"/>
    </source>
</evidence>
<dbReference type="InterPro" id="IPR042099">
    <property type="entry name" value="ANL_N_sf"/>
</dbReference>
<protein>
    <submittedName>
        <fullName evidence="5">Long-chain-fatty-acid--CoA ligase</fullName>
        <ecNumber evidence="5">6.2.1.3</ecNumber>
    </submittedName>
</protein>
<comment type="similarity">
    <text evidence="1">Belongs to the ATP-dependent AMP-binding enzyme family.</text>
</comment>
<dbReference type="InterPro" id="IPR025110">
    <property type="entry name" value="AMP-bd_C"/>
</dbReference>
<dbReference type="SUPFAM" id="SSF56801">
    <property type="entry name" value="Acetyl-CoA synthetase-like"/>
    <property type="match status" value="1"/>
</dbReference>
<evidence type="ECO:0000256" key="2">
    <source>
        <dbReference type="ARBA" id="ARBA00022598"/>
    </source>
</evidence>
<dbReference type="Pfam" id="PF13193">
    <property type="entry name" value="AMP-binding_C"/>
    <property type="match status" value="1"/>
</dbReference>